<dbReference type="SUPFAM" id="SSF53686">
    <property type="entry name" value="Tryptophan synthase beta subunit-like PLP-dependent enzymes"/>
    <property type="match status" value="1"/>
</dbReference>
<proteinExistence type="predicted"/>
<evidence type="ECO:0000313" key="2">
    <source>
        <dbReference type="EMBL" id="KAF2495233.1"/>
    </source>
</evidence>
<name>A0A6A6QU30_9PEZI</name>
<dbReference type="PANTHER" id="PTHR42937:SF1">
    <property type="entry name" value="DIAMINOPROPIONATE AMMONIA-LYASE"/>
    <property type="match status" value="1"/>
</dbReference>
<dbReference type="Proteomes" id="UP000799750">
    <property type="component" value="Unassembled WGS sequence"/>
</dbReference>
<dbReference type="AlphaFoldDB" id="A0A6A6QU30"/>
<dbReference type="InterPro" id="IPR036052">
    <property type="entry name" value="TrpB-like_PALP_sf"/>
</dbReference>
<evidence type="ECO:0000313" key="3">
    <source>
        <dbReference type="Proteomes" id="UP000799750"/>
    </source>
</evidence>
<dbReference type="OrthoDB" id="10059875at2759"/>
<keyword evidence="3" id="KW-1185">Reference proteome</keyword>
<sequence length="362" mass="38644">MYFNSSAAIYQTNTTLNPAVFPFHRRLPGYNTTRLVPLPDVAKELGLGHVLLKDESDRFRLPAFKILGASWAIHRAIATQSALDLSSSIEAVSTAAKDAGIKLVTCSEGNWGRAVARMAKYLGIPATIFVPKFMDLATQGRIGSEGATVEVVQGNYDDSIVAAREEAKKPGRLLVMDTSWDGYETIPQWVVEGYSTMLTETDAQVQELTGKTATFAIASVGVGSWAQSVVMHYKTHSARATVVTVEPDTAACLQASLQAGKITTVDTAESIMCGMNCGTVSTTAWPVLRAGVGISVAITDVEAHESVQYLHARGVMVGPCGAATLGALRRLCKEEKGRLGLGKESVVVLFSTEGAREYVAPK</sequence>
<reference evidence="2" key="1">
    <citation type="journal article" date="2020" name="Stud. Mycol.">
        <title>101 Dothideomycetes genomes: a test case for predicting lifestyles and emergence of pathogens.</title>
        <authorList>
            <person name="Haridas S."/>
            <person name="Albert R."/>
            <person name="Binder M."/>
            <person name="Bloem J."/>
            <person name="Labutti K."/>
            <person name="Salamov A."/>
            <person name="Andreopoulos B."/>
            <person name="Baker S."/>
            <person name="Barry K."/>
            <person name="Bills G."/>
            <person name="Bluhm B."/>
            <person name="Cannon C."/>
            <person name="Castanera R."/>
            <person name="Culley D."/>
            <person name="Daum C."/>
            <person name="Ezra D."/>
            <person name="Gonzalez J."/>
            <person name="Henrissat B."/>
            <person name="Kuo A."/>
            <person name="Liang C."/>
            <person name="Lipzen A."/>
            <person name="Lutzoni F."/>
            <person name="Magnuson J."/>
            <person name="Mondo S."/>
            <person name="Nolan M."/>
            <person name="Ohm R."/>
            <person name="Pangilinan J."/>
            <person name="Park H.-J."/>
            <person name="Ramirez L."/>
            <person name="Alfaro M."/>
            <person name="Sun H."/>
            <person name="Tritt A."/>
            <person name="Yoshinaga Y."/>
            <person name="Zwiers L.-H."/>
            <person name="Turgeon B."/>
            <person name="Goodwin S."/>
            <person name="Spatafora J."/>
            <person name="Crous P."/>
            <person name="Grigoriev I."/>
        </authorList>
    </citation>
    <scope>NUCLEOTIDE SEQUENCE</scope>
    <source>
        <strain evidence="2">CBS 269.34</strain>
    </source>
</reference>
<dbReference type="Gene3D" id="3.40.50.1100">
    <property type="match status" value="3"/>
</dbReference>
<organism evidence="2 3">
    <name type="scientific">Lophium mytilinum</name>
    <dbReference type="NCBI Taxonomy" id="390894"/>
    <lineage>
        <taxon>Eukaryota</taxon>
        <taxon>Fungi</taxon>
        <taxon>Dikarya</taxon>
        <taxon>Ascomycota</taxon>
        <taxon>Pezizomycotina</taxon>
        <taxon>Dothideomycetes</taxon>
        <taxon>Pleosporomycetidae</taxon>
        <taxon>Mytilinidiales</taxon>
        <taxon>Mytilinidiaceae</taxon>
        <taxon>Lophium</taxon>
    </lineage>
</organism>
<evidence type="ECO:0000259" key="1">
    <source>
        <dbReference type="Pfam" id="PF00291"/>
    </source>
</evidence>
<dbReference type="NCBIfam" id="NF006058">
    <property type="entry name" value="PRK08206.1"/>
    <property type="match status" value="1"/>
</dbReference>
<accession>A0A6A6QU30</accession>
<dbReference type="Pfam" id="PF00291">
    <property type="entry name" value="PALP"/>
    <property type="match status" value="1"/>
</dbReference>
<gene>
    <name evidence="2" type="ORF">BU16DRAFT_527109</name>
</gene>
<feature type="domain" description="Tryptophan synthase beta chain-like PALP" evidence="1">
    <location>
        <begin position="28"/>
        <end position="350"/>
    </location>
</feature>
<protein>
    <submittedName>
        <fullName evidence="2">Tryptophan synthase beta subunit-like PLP-dependent enzyme</fullName>
    </submittedName>
</protein>
<dbReference type="InterPro" id="IPR001926">
    <property type="entry name" value="TrpB-like_PALP"/>
</dbReference>
<dbReference type="EMBL" id="MU004189">
    <property type="protein sequence ID" value="KAF2495233.1"/>
    <property type="molecule type" value="Genomic_DNA"/>
</dbReference>
<dbReference type="PANTHER" id="PTHR42937">
    <property type="match status" value="1"/>
</dbReference>